<gene>
    <name evidence="1" type="ORF">SAMN05216587_101619</name>
</gene>
<dbReference type="AlphaFoldDB" id="A0A1I0VHJ2"/>
<dbReference type="EMBL" id="FOJX01000001">
    <property type="protein sequence ID" value="SFA75781.1"/>
    <property type="molecule type" value="Genomic_DNA"/>
</dbReference>
<reference evidence="1 2" key="1">
    <citation type="submission" date="2016-10" db="EMBL/GenBank/DDBJ databases">
        <authorList>
            <person name="de Groot N.N."/>
        </authorList>
    </citation>
    <scope>NUCLEOTIDE SEQUENCE [LARGE SCALE GENOMIC DNA]</scope>
    <source>
        <strain evidence="1 2">L14</strain>
    </source>
</reference>
<evidence type="ECO:0000313" key="2">
    <source>
        <dbReference type="Proteomes" id="UP000183843"/>
    </source>
</evidence>
<sequence>MRDMDLKQQLLFVESYLPDAYEYLTDTGELPKFDENDELIKEEEKHA</sequence>
<accession>A0A1I0VHJ2</accession>
<name>A0A1I0VHJ2_SELRU</name>
<evidence type="ECO:0000313" key="1">
    <source>
        <dbReference type="EMBL" id="SFA75781.1"/>
    </source>
</evidence>
<protein>
    <submittedName>
        <fullName evidence="1">Uncharacterized protein</fullName>
    </submittedName>
</protein>
<dbReference type="Proteomes" id="UP000183843">
    <property type="component" value="Unassembled WGS sequence"/>
</dbReference>
<organism evidence="1 2">
    <name type="scientific">Selenomonas ruminantium</name>
    <dbReference type="NCBI Taxonomy" id="971"/>
    <lineage>
        <taxon>Bacteria</taxon>
        <taxon>Bacillati</taxon>
        <taxon>Bacillota</taxon>
        <taxon>Negativicutes</taxon>
        <taxon>Selenomonadales</taxon>
        <taxon>Selenomonadaceae</taxon>
        <taxon>Selenomonas</taxon>
    </lineage>
</organism>
<proteinExistence type="predicted"/>